<dbReference type="InterPro" id="IPR051495">
    <property type="entry name" value="Epithelial_Barrier/Signaling"/>
</dbReference>
<dbReference type="PANTHER" id="PTHR13802">
    <property type="entry name" value="MUCIN 4-RELATED"/>
    <property type="match status" value="1"/>
</dbReference>
<sequence>MKAMSAGLKRRARRYGFGLLAPFWADSDCTQNSMTYYHAYDSKTTVSNPAEKTRTDAIMNLTKDYIKKYTGEQDINPDWVLVVTWVNNFPLLENDFTGNKPNTFQLVLMSDRNKKKTYVVYLYDPTGSDNPVSVRPSFLGYYMTKNGKMHSKTIEVSNTSNPFRVADLDGNTGKCV</sequence>
<evidence type="ECO:0000256" key="1">
    <source>
        <dbReference type="ARBA" id="ARBA00023157"/>
    </source>
</evidence>
<evidence type="ECO:0000313" key="3">
    <source>
        <dbReference type="EMBL" id="KAK2145305.1"/>
    </source>
</evidence>
<evidence type="ECO:0000259" key="2">
    <source>
        <dbReference type="SMART" id="SM00539"/>
    </source>
</evidence>
<gene>
    <name evidence="3" type="ORF">NP493_3955g00002</name>
    <name evidence="4" type="ORF">NP493_3955g00008</name>
</gene>
<protein>
    <recommendedName>
        <fullName evidence="2">NIDO domain-containing protein</fullName>
    </recommendedName>
</protein>
<feature type="domain" description="NIDO" evidence="2">
    <location>
        <begin position="22"/>
        <end position="170"/>
    </location>
</feature>
<dbReference type="Pfam" id="PF06119">
    <property type="entry name" value="NIDO"/>
    <property type="match status" value="1"/>
</dbReference>
<comment type="caution">
    <text evidence="4">The sequence shown here is derived from an EMBL/GenBank/DDBJ whole genome shotgun (WGS) entry which is preliminary data.</text>
</comment>
<evidence type="ECO:0000313" key="4">
    <source>
        <dbReference type="EMBL" id="KAK2145306.1"/>
    </source>
</evidence>
<evidence type="ECO:0000313" key="5">
    <source>
        <dbReference type="Proteomes" id="UP001209878"/>
    </source>
</evidence>
<organism evidence="4 5">
    <name type="scientific">Ridgeia piscesae</name>
    <name type="common">Tubeworm</name>
    <dbReference type="NCBI Taxonomy" id="27915"/>
    <lineage>
        <taxon>Eukaryota</taxon>
        <taxon>Metazoa</taxon>
        <taxon>Spiralia</taxon>
        <taxon>Lophotrochozoa</taxon>
        <taxon>Annelida</taxon>
        <taxon>Polychaeta</taxon>
        <taxon>Sedentaria</taxon>
        <taxon>Canalipalpata</taxon>
        <taxon>Sabellida</taxon>
        <taxon>Siboglinidae</taxon>
        <taxon>Ridgeia</taxon>
    </lineage>
</organism>
<proteinExistence type="predicted"/>
<name>A0AAD9J270_RIDPI</name>
<reference evidence="4" key="1">
    <citation type="journal article" date="2023" name="Mol. Biol. Evol.">
        <title>Third-Generation Sequencing Reveals the Adaptive Role of the Epigenome in Three Deep-Sea Polychaetes.</title>
        <authorList>
            <person name="Perez M."/>
            <person name="Aroh O."/>
            <person name="Sun Y."/>
            <person name="Lan Y."/>
            <person name="Juniper S.K."/>
            <person name="Young C.R."/>
            <person name="Angers B."/>
            <person name="Qian P.Y."/>
        </authorList>
    </citation>
    <scope>NUCLEOTIDE SEQUENCE</scope>
    <source>
        <strain evidence="4">R07B-5</strain>
    </source>
</reference>
<dbReference type="EMBL" id="JAODUO010003964">
    <property type="protein sequence ID" value="KAK2145306.1"/>
    <property type="molecule type" value="Genomic_DNA"/>
</dbReference>
<keyword evidence="1" id="KW-1015">Disulfide bond</keyword>
<dbReference type="EMBL" id="JAODUO010003964">
    <property type="protein sequence ID" value="KAK2145305.1"/>
    <property type="molecule type" value="Genomic_DNA"/>
</dbReference>
<dbReference type="GO" id="GO:0007160">
    <property type="term" value="P:cell-matrix adhesion"/>
    <property type="evidence" value="ECO:0007669"/>
    <property type="project" value="InterPro"/>
</dbReference>
<dbReference type="AlphaFoldDB" id="A0AAD9J270"/>
<accession>A0AAD9J270</accession>
<dbReference type="InterPro" id="IPR003886">
    <property type="entry name" value="NIDO_dom"/>
</dbReference>
<dbReference type="Proteomes" id="UP001209878">
    <property type="component" value="Unassembled WGS sequence"/>
</dbReference>
<dbReference type="GO" id="GO:0005176">
    <property type="term" value="F:ErbB-2 class receptor binding"/>
    <property type="evidence" value="ECO:0007669"/>
    <property type="project" value="TreeGrafter"/>
</dbReference>
<keyword evidence="5" id="KW-1185">Reference proteome</keyword>
<dbReference type="SMART" id="SM00539">
    <property type="entry name" value="NIDO"/>
    <property type="match status" value="1"/>
</dbReference>
<dbReference type="PANTHER" id="PTHR13802:SF52">
    <property type="entry name" value="MUCIN-4"/>
    <property type="match status" value="1"/>
</dbReference>